<dbReference type="Proteomes" id="UP000250140">
    <property type="component" value="Unassembled WGS sequence"/>
</dbReference>
<dbReference type="InterPro" id="IPR033877">
    <property type="entry name" value="Frm2/Hbn1"/>
</dbReference>
<dbReference type="GO" id="GO:0016491">
    <property type="term" value="F:oxidoreductase activity"/>
    <property type="evidence" value="ECO:0007669"/>
    <property type="project" value="UniProtKB-KW"/>
</dbReference>
<dbReference type="GO" id="GO:0005634">
    <property type="term" value="C:nucleus"/>
    <property type="evidence" value="ECO:0007669"/>
    <property type="project" value="UniProtKB-SubCell"/>
</dbReference>
<keyword evidence="5" id="KW-0560">Oxidoreductase</keyword>
<dbReference type="GO" id="GO:0034599">
    <property type="term" value="P:cellular response to oxidative stress"/>
    <property type="evidence" value="ECO:0007669"/>
    <property type="project" value="InterPro"/>
</dbReference>
<dbReference type="SUPFAM" id="SSF55469">
    <property type="entry name" value="FMN-dependent nitroreductase-like"/>
    <property type="match status" value="1"/>
</dbReference>
<evidence type="ECO:0000256" key="4">
    <source>
        <dbReference type="ARBA" id="ARBA00022490"/>
    </source>
</evidence>
<evidence type="ECO:0000256" key="2">
    <source>
        <dbReference type="ARBA" id="ARBA00004496"/>
    </source>
</evidence>
<evidence type="ECO:0000256" key="3">
    <source>
        <dbReference type="ARBA" id="ARBA00007118"/>
    </source>
</evidence>
<dbReference type="EMBL" id="KV749745">
    <property type="protein sequence ID" value="OCL07973.1"/>
    <property type="molecule type" value="Genomic_DNA"/>
</dbReference>
<organism evidence="8 9">
    <name type="scientific">Glonium stellatum</name>
    <dbReference type="NCBI Taxonomy" id="574774"/>
    <lineage>
        <taxon>Eukaryota</taxon>
        <taxon>Fungi</taxon>
        <taxon>Dikarya</taxon>
        <taxon>Ascomycota</taxon>
        <taxon>Pezizomycotina</taxon>
        <taxon>Dothideomycetes</taxon>
        <taxon>Pleosporomycetidae</taxon>
        <taxon>Gloniales</taxon>
        <taxon>Gloniaceae</taxon>
        <taxon>Glonium</taxon>
    </lineage>
</organism>
<dbReference type="FunFam" id="3.40.109.10:FF:000001">
    <property type="entry name" value="Nitroreductase family"/>
    <property type="match status" value="1"/>
</dbReference>
<evidence type="ECO:0000256" key="5">
    <source>
        <dbReference type="ARBA" id="ARBA00023002"/>
    </source>
</evidence>
<dbReference type="AlphaFoldDB" id="A0A8E2F0E5"/>
<accession>A0A8E2F0E5</accession>
<dbReference type="Gene3D" id="3.40.109.10">
    <property type="entry name" value="NADH Oxidase"/>
    <property type="match status" value="1"/>
</dbReference>
<name>A0A8E2F0E5_9PEZI</name>
<evidence type="ECO:0000256" key="6">
    <source>
        <dbReference type="ARBA" id="ARBA00023242"/>
    </source>
</evidence>
<feature type="domain" description="Nitroreductase" evidence="7">
    <location>
        <begin position="11"/>
        <end position="179"/>
    </location>
</feature>
<keyword evidence="9" id="KW-1185">Reference proteome</keyword>
<evidence type="ECO:0000256" key="1">
    <source>
        <dbReference type="ARBA" id="ARBA00004123"/>
    </source>
</evidence>
<proteinExistence type="inferred from homology"/>
<comment type="subcellular location">
    <subcellularLocation>
        <location evidence="2">Cytoplasm</location>
    </subcellularLocation>
    <subcellularLocation>
        <location evidence="1">Nucleus</location>
    </subcellularLocation>
</comment>
<dbReference type="InterPro" id="IPR029479">
    <property type="entry name" value="Nitroreductase"/>
</dbReference>
<dbReference type="Pfam" id="PF00881">
    <property type="entry name" value="Nitroreductase"/>
    <property type="match status" value="1"/>
</dbReference>
<evidence type="ECO:0000259" key="7">
    <source>
        <dbReference type="Pfam" id="PF00881"/>
    </source>
</evidence>
<sequence length="202" mass="23045">MASSKSFLDAVKDRRSIYALNKESPISDEAIEELVKQTILNVPSFFNTQSARLVVLLKNEHDLFWDMVKEVLKPVVPDDQFAATEQRLSMFRGGYGTILFFEDPAPVNELMAKYPLYAEHMPTWSQHGSAMHQFVLWAGLEAEGFGANLQHYNPVIDQKAQNHWKIPLEWSLKAQLVFGGKAGEPSEKTRKPVEERMFVYGK</sequence>
<evidence type="ECO:0000313" key="9">
    <source>
        <dbReference type="Proteomes" id="UP000250140"/>
    </source>
</evidence>
<dbReference type="PANTHER" id="PTHR43035">
    <property type="entry name" value="FATTY ACID REPRESSION MUTANT PROTEIN 2-RELATED"/>
    <property type="match status" value="1"/>
</dbReference>
<dbReference type="PANTHER" id="PTHR43035:SF1">
    <property type="entry name" value="FATTY ACID REPRESSION MUTANT PROTEIN 2-RELATED"/>
    <property type="match status" value="1"/>
</dbReference>
<keyword evidence="6" id="KW-0539">Nucleus</keyword>
<comment type="similarity">
    <text evidence="3">Belongs to the nitroreductase family.</text>
</comment>
<dbReference type="CDD" id="cd02140">
    <property type="entry name" value="Frm2-like"/>
    <property type="match status" value="1"/>
</dbReference>
<dbReference type="OrthoDB" id="2138173at2759"/>
<keyword evidence="4" id="KW-0963">Cytoplasm</keyword>
<dbReference type="InterPro" id="IPR000415">
    <property type="entry name" value="Nitroreductase-like"/>
</dbReference>
<evidence type="ECO:0000313" key="8">
    <source>
        <dbReference type="EMBL" id="OCL07973.1"/>
    </source>
</evidence>
<gene>
    <name evidence="8" type="ORF">AOQ84DRAFT_222381</name>
</gene>
<dbReference type="GO" id="GO:0005737">
    <property type="term" value="C:cytoplasm"/>
    <property type="evidence" value="ECO:0007669"/>
    <property type="project" value="UniProtKB-SubCell"/>
</dbReference>
<protein>
    <submittedName>
        <fullName evidence="8">Nitroreductase</fullName>
    </submittedName>
</protein>
<reference evidence="8 9" key="1">
    <citation type="journal article" date="2016" name="Nat. Commun.">
        <title>Ectomycorrhizal ecology is imprinted in the genome of the dominant symbiotic fungus Cenococcum geophilum.</title>
        <authorList>
            <consortium name="DOE Joint Genome Institute"/>
            <person name="Peter M."/>
            <person name="Kohler A."/>
            <person name="Ohm R.A."/>
            <person name="Kuo A."/>
            <person name="Krutzmann J."/>
            <person name="Morin E."/>
            <person name="Arend M."/>
            <person name="Barry K.W."/>
            <person name="Binder M."/>
            <person name="Choi C."/>
            <person name="Clum A."/>
            <person name="Copeland A."/>
            <person name="Grisel N."/>
            <person name="Haridas S."/>
            <person name="Kipfer T."/>
            <person name="LaButti K."/>
            <person name="Lindquist E."/>
            <person name="Lipzen A."/>
            <person name="Maire R."/>
            <person name="Meier B."/>
            <person name="Mihaltcheva S."/>
            <person name="Molinier V."/>
            <person name="Murat C."/>
            <person name="Poggeler S."/>
            <person name="Quandt C.A."/>
            <person name="Sperisen C."/>
            <person name="Tritt A."/>
            <person name="Tisserant E."/>
            <person name="Crous P.W."/>
            <person name="Henrissat B."/>
            <person name="Nehls U."/>
            <person name="Egli S."/>
            <person name="Spatafora J.W."/>
            <person name="Grigoriev I.V."/>
            <person name="Martin F.M."/>
        </authorList>
    </citation>
    <scope>NUCLEOTIDE SEQUENCE [LARGE SCALE GENOMIC DNA]</scope>
    <source>
        <strain evidence="8 9">CBS 207.34</strain>
    </source>
</reference>